<dbReference type="AlphaFoldDB" id="A0A1F5NFP4"/>
<evidence type="ECO:0000313" key="2">
    <source>
        <dbReference type="Proteomes" id="UP000176547"/>
    </source>
</evidence>
<sequence>MAKNFKIVVYVPISDADKIRQVFAEAGAGQVGNYDSTSFSVKGTGRFRPLAGAKPAVGVVGKLEEVEEERIETVVRKEDLKEVVFRIRKAHPYEEPVIDVFELEEADEDD</sequence>
<evidence type="ECO:0008006" key="3">
    <source>
        <dbReference type="Google" id="ProtNLM"/>
    </source>
</evidence>
<comment type="caution">
    <text evidence="1">The sequence shown here is derived from an EMBL/GenBank/DDBJ whole genome shotgun (WGS) entry which is preliminary data.</text>
</comment>
<reference evidence="1 2" key="1">
    <citation type="journal article" date="2016" name="Nat. Commun.">
        <title>Thousands of microbial genomes shed light on interconnected biogeochemical processes in an aquifer system.</title>
        <authorList>
            <person name="Anantharaman K."/>
            <person name="Brown C.T."/>
            <person name="Hug L.A."/>
            <person name="Sharon I."/>
            <person name="Castelle C.J."/>
            <person name="Probst A.J."/>
            <person name="Thomas B.C."/>
            <person name="Singh A."/>
            <person name="Wilkins M.J."/>
            <person name="Karaoz U."/>
            <person name="Brodie E.L."/>
            <person name="Williams K.H."/>
            <person name="Hubbard S.S."/>
            <person name="Banfield J.F."/>
        </authorList>
    </citation>
    <scope>NUCLEOTIDE SEQUENCE [LARGE SCALE GENOMIC DNA]</scope>
</reference>
<dbReference type="PANTHER" id="PTHR41774:SF1">
    <property type="entry name" value="NGG1P INTERACTING FACTOR NIF3"/>
    <property type="match status" value="1"/>
</dbReference>
<dbReference type="PANTHER" id="PTHR41774">
    <property type="match status" value="1"/>
</dbReference>
<dbReference type="InterPro" id="IPR036069">
    <property type="entry name" value="DUF34/NIF3_sf"/>
</dbReference>
<proteinExistence type="predicted"/>
<accession>A0A1F5NFP4</accession>
<dbReference type="InterPro" id="IPR015867">
    <property type="entry name" value="N-reg_PII/ATP_PRibTrfase_C"/>
</dbReference>
<organism evidence="1 2">
    <name type="scientific">Candidatus Doudnabacteria bacterium RIFCSPHIGHO2_01_52_17</name>
    <dbReference type="NCBI Taxonomy" id="1817820"/>
    <lineage>
        <taxon>Bacteria</taxon>
        <taxon>Candidatus Doudnaibacteriota</taxon>
    </lineage>
</organism>
<dbReference type="SUPFAM" id="SSF102705">
    <property type="entry name" value="NIF3 (NGG1p interacting factor 3)-like"/>
    <property type="match status" value="1"/>
</dbReference>
<dbReference type="Proteomes" id="UP000176547">
    <property type="component" value="Unassembled WGS sequence"/>
</dbReference>
<dbReference type="Gene3D" id="3.30.70.120">
    <property type="match status" value="1"/>
</dbReference>
<gene>
    <name evidence="1" type="ORF">A3K06_03905</name>
</gene>
<name>A0A1F5NFP4_9BACT</name>
<evidence type="ECO:0000313" key="1">
    <source>
        <dbReference type="EMBL" id="OGE76280.1"/>
    </source>
</evidence>
<protein>
    <recommendedName>
        <fullName evidence="3">NGG1p interacting factor NIF3</fullName>
    </recommendedName>
</protein>
<dbReference type="EMBL" id="MFEG01000013">
    <property type="protein sequence ID" value="OGE76280.1"/>
    <property type="molecule type" value="Genomic_DNA"/>
</dbReference>